<dbReference type="PANTHER" id="PTHR13213">
    <property type="entry name" value="MYB-BINDING PROTEIN 1A FAMILY MEMBER"/>
    <property type="match status" value="1"/>
</dbReference>
<name>A0A9D5DHJ6_9CRYT</name>
<dbReference type="InterPro" id="IPR007015">
    <property type="entry name" value="DNA_pol_V/MYBBP1A"/>
</dbReference>
<accession>A0A9D5DHJ6</accession>
<organism evidence="4">
    <name type="scientific">Cryptosporidium canis</name>
    <dbReference type="NCBI Taxonomy" id="195482"/>
    <lineage>
        <taxon>Eukaryota</taxon>
        <taxon>Sar</taxon>
        <taxon>Alveolata</taxon>
        <taxon>Apicomplexa</taxon>
        <taxon>Conoidasida</taxon>
        <taxon>Coccidia</taxon>
        <taxon>Eucoccidiorida</taxon>
        <taxon>Eimeriorina</taxon>
        <taxon>Cryptosporidiidae</taxon>
        <taxon>Cryptosporidium</taxon>
    </lineage>
</organism>
<dbReference type="GO" id="GO:0005730">
    <property type="term" value="C:nucleolus"/>
    <property type="evidence" value="ECO:0007669"/>
    <property type="project" value="InterPro"/>
</dbReference>
<evidence type="ECO:0000256" key="2">
    <source>
        <dbReference type="ARBA" id="ARBA00023242"/>
    </source>
</evidence>
<feature type="compositionally biased region" description="Acidic residues" evidence="3">
    <location>
        <begin position="906"/>
        <end position="923"/>
    </location>
</feature>
<gene>
    <name evidence="4" type="ORF">OJ253_1167</name>
</gene>
<dbReference type="GO" id="GO:0003677">
    <property type="term" value="F:DNA binding"/>
    <property type="evidence" value="ECO:0007669"/>
    <property type="project" value="InterPro"/>
</dbReference>
<feature type="region of interest" description="Disordered" evidence="3">
    <location>
        <begin position="902"/>
        <end position="942"/>
    </location>
</feature>
<dbReference type="EMBL" id="JAPCXC010000024">
    <property type="protein sequence ID" value="KAJ1610504.1"/>
    <property type="molecule type" value="Genomic_DNA"/>
</dbReference>
<feature type="compositionally biased region" description="Basic and acidic residues" evidence="3">
    <location>
        <begin position="924"/>
        <end position="937"/>
    </location>
</feature>
<sequence>MDSPEFLQYFWDLGSFEEKTSVLSIEGIINCLDNSVKGSSSPKGKDGGVKSIVTLSEVKNGREDLEYTLGRLIKGLESQRECVRRGYSACLSIVLSRYNIPVSNVLEGLERHYLEGIKKESKGKASSGTTGDVRDRVIGLLLGYLSIIRTGFFKKNVSRPYIEQTIENLWTIYGVKMYLQDMVCEVMYLIVRDCCEYDPRLPIKYISSKLGNAFDARFLDKSEMSEAKRSQLVSQVPILSLFLKLRIFLEGRDGVVIKGAAGCAEISQAQEITVRIGNKWEDWGKLLFNPGYPFSKTRWEIILANFQYFSLFSPRVPSLLCSLLRYILESPCISEKIATILVSDMLREIEESYFSGSSSPQKHYLGSRVILQVLIQLKIAVFSGKCNFSEKSLAKVLKGLVSGHSKALNWALKTSLNERNALSSFSVMFLQTLVDIITGRGIETHFSCDSEFDQIQDFSRFVFGTLDQFDTEQHKRPKSNSKPSVCSESSIRNLIPFMVNDIMVTLFWDEYSESLSEGVNTQVSRLQNIKEILERPILTPGKERVRLFWILLKSLMLKTGSKMKILVKMFSDLISQEEGKSLDALVISQGIQLIDEILSESRQAEDHNTGDSAMNVSDITKEDGIIIYWRKVQWVQNIMLEFVQVSFDLPKSVEKELVHLGAKLTSQVFPLVDSVITFGVSNEEWVENYRQIIFPRLEKILGKCTSNMVTLIEGIQDNDSLDCSALSEAVSSYMDKTNQLFSRINQLLNHDSNKELWNSNESLLDALSGRPTPRNWLEISCGLIENCLLIYYMMEDCNSSFISGIISSLIQSREKQDKKLETILSYMIKLDITNEGGRSRNQDDGHDEDDDYPSCLAGLNLLFQLSLRVLDISSSLDTKLLVDLSRKITQLPDMWNAHSNFIDGNEGVDEDESEMEAEAEAETNDEHRKHGDSKHSSSLDSDEISQLLKPNVFSKDHVHLDPNDEDEMISCMDGDLFISHLLNDEDTPVPPKYERQKEQKEQEKLHIQRINSEMQNKLRMLETLSLISELYRPRDRVNAEITTDFIRTSIILLEGLRLGCKHALYYSIRSHLTIFSDYSNKLISVINKFIHMDILKTRSSTSSDELGDLFRLLIHVIGKPIVEPQTMSRWSKKSNGKQLKTKMENYSRQFETLSINLIALIVAMDENNDVVSQLISQDLIKKWISQKRFGIVTYSFLTKLMYRIKNSNSDHSLRFLVGSFINSFEETVKHSKSSYQLREYTNLINHTLLACSNSPQSSPGGADSHLEEMTQVVVRMVDNCIRDDSPSQPVKSHSADNIKFTTEMQRLELLKSLISLSKSIITLENNCSVTHILQEKITESNNYLNLFNQASNSGKVKRQINKLRNIINSSSNKGSKRIKVC</sequence>
<evidence type="ECO:0000313" key="4">
    <source>
        <dbReference type="EMBL" id="KAJ1610504.1"/>
    </source>
</evidence>
<dbReference type="Pfam" id="PF04931">
    <property type="entry name" value="DNA_pol_phi"/>
    <property type="match status" value="1"/>
</dbReference>
<dbReference type="GO" id="GO:0006355">
    <property type="term" value="P:regulation of DNA-templated transcription"/>
    <property type="evidence" value="ECO:0007669"/>
    <property type="project" value="InterPro"/>
</dbReference>
<dbReference type="OrthoDB" id="342531at2759"/>
<dbReference type="Proteomes" id="UP001067231">
    <property type="component" value="Unassembled WGS sequence"/>
</dbReference>
<evidence type="ECO:0000256" key="1">
    <source>
        <dbReference type="ARBA" id="ARBA00004123"/>
    </source>
</evidence>
<protein>
    <submittedName>
        <fullName evidence="4">Uncharacterized protein</fullName>
    </submittedName>
</protein>
<proteinExistence type="predicted"/>
<reference evidence="4" key="1">
    <citation type="submission" date="2022-10" db="EMBL/GenBank/DDBJ databases">
        <title>Adaptive evolution leads to modifications in subtelomeric GC content in a zoonotic Cryptosporidium species.</title>
        <authorList>
            <person name="Li J."/>
            <person name="Feng Y."/>
            <person name="Xiao L."/>
        </authorList>
    </citation>
    <scope>NUCLEOTIDE SEQUENCE</scope>
    <source>
        <strain evidence="4">33844</strain>
    </source>
</reference>
<keyword evidence="2" id="KW-0539">Nucleus</keyword>
<comment type="caution">
    <text evidence="4">The sequence shown here is derived from an EMBL/GenBank/DDBJ whole genome shotgun (WGS) entry which is preliminary data.</text>
</comment>
<evidence type="ECO:0000256" key="3">
    <source>
        <dbReference type="SAM" id="MobiDB-lite"/>
    </source>
</evidence>
<dbReference type="PANTHER" id="PTHR13213:SF2">
    <property type="entry name" value="MYB-BINDING PROTEIN 1A"/>
    <property type="match status" value="1"/>
</dbReference>
<comment type="subcellular location">
    <subcellularLocation>
        <location evidence="1">Nucleus</location>
    </subcellularLocation>
</comment>